<evidence type="ECO:0000256" key="2">
    <source>
        <dbReference type="ARBA" id="ARBA00023163"/>
    </source>
</evidence>
<protein>
    <submittedName>
        <fullName evidence="5">ANTAR domain-containing protein</fullName>
    </submittedName>
</protein>
<dbReference type="SUPFAM" id="SSF55781">
    <property type="entry name" value="GAF domain-like"/>
    <property type="match status" value="1"/>
</dbReference>
<dbReference type="Proteomes" id="UP000472335">
    <property type="component" value="Unassembled WGS sequence"/>
</dbReference>
<evidence type="ECO:0000313" key="6">
    <source>
        <dbReference type="Proteomes" id="UP000472335"/>
    </source>
</evidence>
<evidence type="ECO:0000259" key="4">
    <source>
        <dbReference type="SMART" id="SM01012"/>
    </source>
</evidence>
<sequence length="262" mass="27606">MISDGMADVLRSLRQDGSGRPAQACARALGAGGIALSLLVGDDRTAEPLWCHPELSTRFEELQFTLGEGPGPDAVRTGSPVVEPDLDRVRPERWPTLLPAARDMGVQGVGGFPLGIGAIRVGVLTVLYDGDLRVSEQQYADAIALAAALTGMFLNGDHGGGRSGDAPGVGVFLEWPSGLHRAAVHQATGMISVQLGVSMQEALLRLRAYAYGSESPLGEVAQNVVARRLRFNDDINNNFDDNFDENSDDDVSGPNSPDGGKG</sequence>
<feature type="compositionally biased region" description="Acidic residues" evidence="3">
    <location>
        <begin position="241"/>
        <end position="251"/>
    </location>
</feature>
<dbReference type="GO" id="GO:0003723">
    <property type="term" value="F:RNA binding"/>
    <property type="evidence" value="ECO:0007669"/>
    <property type="project" value="InterPro"/>
</dbReference>
<comment type="caution">
    <text evidence="5">The sequence shown here is derived from an EMBL/GenBank/DDBJ whole genome shotgun (WGS) entry which is preliminary data.</text>
</comment>
<evidence type="ECO:0000256" key="3">
    <source>
        <dbReference type="SAM" id="MobiDB-lite"/>
    </source>
</evidence>
<dbReference type="SMART" id="SM01012">
    <property type="entry name" value="ANTAR"/>
    <property type="match status" value="1"/>
</dbReference>
<evidence type="ECO:0000256" key="1">
    <source>
        <dbReference type="ARBA" id="ARBA00023015"/>
    </source>
</evidence>
<reference evidence="5 6" key="1">
    <citation type="submission" date="2020-02" db="EMBL/GenBank/DDBJ databases">
        <title>Whole-genome analyses of novel actinobacteria.</title>
        <authorList>
            <person name="Sahin N."/>
            <person name="Gencbay T."/>
        </authorList>
    </citation>
    <scope>NUCLEOTIDE SEQUENCE [LARGE SCALE GENOMIC DNA]</scope>
    <source>
        <strain evidence="5 6">HC44</strain>
    </source>
</reference>
<dbReference type="InterPro" id="IPR005561">
    <property type="entry name" value="ANTAR"/>
</dbReference>
<keyword evidence="1" id="KW-0805">Transcription regulation</keyword>
<dbReference type="Pfam" id="PF03861">
    <property type="entry name" value="ANTAR"/>
    <property type="match status" value="1"/>
</dbReference>
<dbReference type="Gene3D" id="1.10.10.10">
    <property type="entry name" value="Winged helix-like DNA-binding domain superfamily/Winged helix DNA-binding domain"/>
    <property type="match status" value="1"/>
</dbReference>
<dbReference type="InterPro" id="IPR036388">
    <property type="entry name" value="WH-like_DNA-bd_sf"/>
</dbReference>
<keyword evidence="6" id="KW-1185">Reference proteome</keyword>
<name>A0A6G4VNM9_9ACTN</name>
<dbReference type="Gene3D" id="3.30.450.40">
    <property type="match status" value="1"/>
</dbReference>
<dbReference type="AlphaFoldDB" id="A0A6G4VNM9"/>
<accession>A0A6G4VNM9</accession>
<organism evidence="5 6">
    <name type="scientific">Streptomyces scabichelini</name>
    <dbReference type="NCBI Taxonomy" id="2711217"/>
    <lineage>
        <taxon>Bacteria</taxon>
        <taxon>Bacillati</taxon>
        <taxon>Actinomycetota</taxon>
        <taxon>Actinomycetes</taxon>
        <taxon>Kitasatosporales</taxon>
        <taxon>Streptomycetaceae</taxon>
        <taxon>Streptomyces</taxon>
    </lineage>
</organism>
<dbReference type="InterPro" id="IPR029016">
    <property type="entry name" value="GAF-like_dom_sf"/>
</dbReference>
<feature type="domain" description="ANTAR" evidence="4">
    <location>
        <begin position="141"/>
        <end position="225"/>
    </location>
</feature>
<gene>
    <name evidence="5" type="ORF">G5C60_50380</name>
</gene>
<feature type="region of interest" description="Disordered" evidence="3">
    <location>
        <begin position="239"/>
        <end position="262"/>
    </location>
</feature>
<evidence type="ECO:0000313" key="5">
    <source>
        <dbReference type="EMBL" id="NGO15571.1"/>
    </source>
</evidence>
<keyword evidence="2" id="KW-0804">Transcription</keyword>
<proteinExistence type="predicted"/>
<dbReference type="EMBL" id="JAAKZY010000434">
    <property type="protein sequence ID" value="NGO15571.1"/>
    <property type="molecule type" value="Genomic_DNA"/>
</dbReference>